<evidence type="ECO:0000313" key="1">
    <source>
        <dbReference type="EMBL" id="KNZ47638.1"/>
    </source>
</evidence>
<accession>A0A0L6UGH3</accession>
<protein>
    <submittedName>
        <fullName evidence="1">Putative signal peptide protein</fullName>
    </submittedName>
</protein>
<comment type="caution">
    <text evidence="1">The sequence shown here is derived from an EMBL/GenBank/DDBJ whole genome shotgun (WGS) entry which is preliminary data.</text>
</comment>
<organism evidence="1 2">
    <name type="scientific">Puccinia sorghi</name>
    <dbReference type="NCBI Taxonomy" id="27349"/>
    <lineage>
        <taxon>Eukaryota</taxon>
        <taxon>Fungi</taxon>
        <taxon>Dikarya</taxon>
        <taxon>Basidiomycota</taxon>
        <taxon>Pucciniomycotina</taxon>
        <taxon>Pucciniomycetes</taxon>
        <taxon>Pucciniales</taxon>
        <taxon>Pucciniaceae</taxon>
        <taxon>Puccinia</taxon>
    </lineage>
</organism>
<proteinExistence type="predicted"/>
<dbReference type="EMBL" id="LAVV01011574">
    <property type="protein sequence ID" value="KNZ47638.1"/>
    <property type="molecule type" value="Genomic_DNA"/>
</dbReference>
<keyword evidence="2" id="KW-1185">Reference proteome</keyword>
<dbReference type="Proteomes" id="UP000037035">
    <property type="component" value="Unassembled WGS sequence"/>
</dbReference>
<sequence length="95" mass="10716">MPHVNCRQLSKFFFAVIGARAGLSHESTACQWLFNCGFLMKIDSKPSSGICLHTWGAEFIFSPPRKKKVIYSDKHEVIKKSTSRQTQILLAPNGF</sequence>
<dbReference type="AlphaFoldDB" id="A0A0L6UGH3"/>
<evidence type="ECO:0000313" key="2">
    <source>
        <dbReference type="Proteomes" id="UP000037035"/>
    </source>
</evidence>
<name>A0A0L6UGH3_9BASI</name>
<reference evidence="1 2" key="1">
    <citation type="submission" date="2015-08" db="EMBL/GenBank/DDBJ databases">
        <title>Next Generation Sequencing and Analysis of the Genome of Puccinia sorghi L Schw, the Causal Agent of Maize Common Rust.</title>
        <authorList>
            <person name="Rochi L."/>
            <person name="Burguener G."/>
            <person name="Darino M."/>
            <person name="Turjanski A."/>
            <person name="Kreff E."/>
            <person name="Dieguez M.J."/>
            <person name="Sacco F."/>
        </authorList>
    </citation>
    <scope>NUCLEOTIDE SEQUENCE [LARGE SCALE GENOMIC DNA]</scope>
    <source>
        <strain evidence="1 2">RO10H11247</strain>
    </source>
</reference>
<dbReference type="VEuPathDB" id="FungiDB:VP01_626g14"/>
<gene>
    <name evidence="1" type="ORF">VP01_626g14</name>
</gene>